<organism evidence="2 3">
    <name type="scientific">Blyttiomyces helicus</name>
    <dbReference type="NCBI Taxonomy" id="388810"/>
    <lineage>
        <taxon>Eukaryota</taxon>
        <taxon>Fungi</taxon>
        <taxon>Fungi incertae sedis</taxon>
        <taxon>Chytridiomycota</taxon>
        <taxon>Chytridiomycota incertae sedis</taxon>
        <taxon>Chytridiomycetes</taxon>
        <taxon>Chytridiomycetes incertae sedis</taxon>
        <taxon>Blyttiomyces</taxon>
    </lineage>
</organism>
<sequence>MTRPVEYQSGPPLLPTNGGAQDDAVDSRAMWKGGDPVRDLVKSASDKSLPGVVSDFSIQSRKFVRVADSSWLSTPETVPEYLMIRDLGFPGRISVQRPCIATNAPRTAARALIMQPAPYLGPKHDMAGRMPTRGQATHDPSHDKLPASACVVRRRSGEGSVTALGPAYSLNRLSVQNPSVEPLTRLHQGSGDPQDVLGSNLAVSEDWTQLVVTFNGLSFSMMLPTRAPTHFAYRRNGAESPRELLVTYHLLPGVGADNSAENTTIIADGAALQPVNGGDQDDAVYHSMVLVQWVSAHALTIRAADPAAFFDIIETPPKPSMVPHIVRLPYTYSCEQSQIEGWRCIRGALVADAAEFEGLAPAVPRLRYLHLEVGVDGLEFGNLLDRSVGRAMEHRSAFNLAFRSITREYVTCRQPQTALQSSNDLFSNSMCGDLLDCKPAVHRARRARLIMIAIIMIAIHLEKVDGTRLIAGLWSPQVPQTTSIMDQLPTLQKTAYCLRKAISFCERALIDTINKNLTEAEVSDERLRYQRL</sequence>
<dbReference type="Proteomes" id="UP000269721">
    <property type="component" value="Unassembled WGS sequence"/>
</dbReference>
<name>A0A4V1ISG0_9FUNG</name>
<evidence type="ECO:0000256" key="1">
    <source>
        <dbReference type="SAM" id="MobiDB-lite"/>
    </source>
</evidence>
<dbReference type="EMBL" id="KZ994245">
    <property type="protein sequence ID" value="RKO93427.1"/>
    <property type="molecule type" value="Genomic_DNA"/>
</dbReference>
<dbReference type="AlphaFoldDB" id="A0A4V1ISG0"/>
<feature type="region of interest" description="Disordered" evidence="1">
    <location>
        <begin position="1"/>
        <end position="23"/>
    </location>
</feature>
<accession>A0A4V1ISG0</accession>
<evidence type="ECO:0000313" key="3">
    <source>
        <dbReference type="Proteomes" id="UP000269721"/>
    </source>
</evidence>
<protein>
    <submittedName>
        <fullName evidence="2">Uncharacterized protein</fullName>
    </submittedName>
</protein>
<keyword evidence="3" id="KW-1185">Reference proteome</keyword>
<proteinExistence type="predicted"/>
<reference evidence="3" key="1">
    <citation type="journal article" date="2018" name="Nat. Microbiol.">
        <title>Leveraging single-cell genomics to expand the fungal tree of life.</title>
        <authorList>
            <person name="Ahrendt S.R."/>
            <person name="Quandt C.A."/>
            <person name="Ciobanu D."/>
            <person name="Clum A."/>
            <person name="Salamov A."/>
            <person name="Andreopoulos B."/>
            <person name="Cheng J.F."/>
            <person name="Woyke T."/>
            <person name="Pelin A."/>
            <person name="Henrissat B."/>
            <person name="Reynolds N.K."/>
            <person name="Benny G.L."/>
            <person name="Smith M.E."/>
            <person name="James T.Y."/>
            <person name="Grigoriev I.V."/>
        </authorList>
    </citation>
    <scope>NUCLEOTIDE SEQUENCE [LARGE SCALE GENOMIC DNA]</scope>
</reference>
<gene>
    <name evidence="2" type="ORF">BDK51DRAFT_44860</name>
</gene>
<evidence type="ECO:0000313" key="2">
    <source>
        <dbReference type="EMBL" id="RKO93427.1"/>
    </source>
</evidence>